<evidence type="ECO:0000313" key="1">
    <source>
        <dbReference type="EMBL" id="MDU0354503.1"/>
    </source>
</evidence>
<protein>
    <submittedName>
        <fullName evidence="1">Uncharacterized protein</fullName>
    </submittedName>
</protein>
<dbReference type="Proteomes" id="UP001247805">
    <property type="component" value="Unassembled WGS sequence"/>
</dbReference>
<dbReference type="EMBL" id="JAWDIO010000002">
    <property type="protein sequence ID" value="MDU0354503.1"/>
    <property type="molecule type" value="Genomic_DNA"/>
</dbReference>
<reference evidence="1 2" key="1">
    <citation type="submission" date="2023-10" db="EMBL/GenBank/DDBJ databases">
        <title>Glaciecola aquimarina strain GGW-M5 nov., isolated from a coastal seawater.</title>
        <authorList>
            <person name="Bayburt H."/>
            <person name="Kim J.M."/>
            <person name="Choi B.J."/>
            <person name="Jeon C.O."/>
        </authorList>
    </citation>
    <scope>NUCLEOTIDE SEQUENCE [LARGE SCALE GENOMIC DNA]</scope>
    <source>
        <strain evidence="1 2">KCTC 32108</strain>
    </source>
</reference>
<keyword evidence="2" id="KW-1185">Reference proteome</keyword>
<accession>A0ABU3SWY4</accession>
<proteinExistence type="predicted"/>
<dbReference type="RefSeq" id="WP_316026098.1">
    <property type="nucleotide sequence ID" value="NZ_JAWDIO010000002.1"/>
</dbReference>
<organism evidence="1 2">
    <name type="scientific">Paraglaciecola aquimarina</name>
    <dbReference type="NCBI Taxonomy" id="1235557"/>
    <lineage>
        <taxon>Bacteria</taxon>
        <taxon>Pseudomonadati</taxon>
        <taxon>Pseudomonadota</taxon>
        <taxon>Gammaproteobacteria</taxon>
        <taxon>Alteromonadales</taxon>
        <taxon>Alteromonadaceae</taxon>
        <taxon>Paraglaciecola</taxon>
    </lineage>
</organism>
<comment type="caution">
    <text evidence="1">The sequence shown here is derived from an EMBL/GenBank/DDBJ whole genome shotgun (WGS) entry which is preliminary data.</text>
</comment>
<gene>
    <name evidence="1" type="ORF">RS130_11650</name>
</gene>
<name>A0ABU3SWY4_9ALTE</name>
<sequence length="131" mass="15175">MIRKKWKFKKNENGHEDAEYTFQLKEGDLYGMVISEQVEIDVEALTDIAFENAKGAAPDAKVVKKEYRMVNGHKVIYMEIVGTIQSIKFKYLGYYFSNSTGSTQYLTYTGTNLEQKYKDDINMFLNGFSTY</sequence>
<evidence type="ECO:0000313" key="2">
    <source>
        <dbReference type="Proteomes" id="UP001247805"/>
    </source>
</evidence>